<dbReference type="Proteomes" id="UP000366051">
    <property type="component" value="Chromosome"/>
</dbReference>
<dbReference type="FunFam" id="3.40.50.920:FF:000013">
    <property type="entry name" value="Ferredoxin oxidoreductase alpha subunit"/>
    <property type="match status" value="1"/>
</dbReference>
<dbReference type="InterPro" id="IPR033412">
    <property type="entry name" value="PFOR_II"/>
</dbReference>
<dbReference type="GO" id="GO:0016491">
    <property type="term" value="F:oxidoreductase activity"/>
    <property type="evidence" value="ECO:0007669"/>
    <property type="project" value="UniProtKB-KW"/>
</dbReference>
<dbReference type="OrthoDB" id="9794954at2"/>
<dbReference type="InterPro" id="IPR029061">
    <property type="entry name" value="THDP-binding"/>
</dbReference>
<keyword evidence="1" id="KW-0560">Oxidoreductase</keyword>
<name>A0A5Q2MW50_9FIRM</name>
<organism evidence="4 5">
    <name type="scientific">Heliorestis convoluta</name>
    <dbReference type="NCBI Taxonomy" id="356322"/>
    <lineage>
        <taxon>Bacteria</taxon>
        <taxon>Bacillati</taxon>
        <taxon>Bacillota</taxon>
        <taxon>Clostridia</taxon>
        <taxon>Eubacteriales</taxon>
        <taxon>Heliobacteriaceae</taxon>
        <taxon>Heliorestis</taxon>
    </lineage>
</organism>
<keyword evidence="5" id="KW-1185">Reference proteome</keyword>
<dbReference type="AlphaFoldDB" id="A0A5Q2MW50"/>
<dbReference type="Pfam" id="PF01855">
    <property type="entry name" value="POR_N"/>
    <property type="match status" value="1"/>
</dbReference>
<dbReference type="CDD" id="cd07034">
    <property type="entry name" value="TPP_PYR_PFOR_IOR-alpha_like"/>
    <property type="match status" value="1"/>
</dbReference>
<dbReference type="SUPFAM" id="SSF52518">
    <property type="entry name" value="Thiamin diphosphate-binding fold (THDP-binding)"/>
    <property type="match status" value="1"/>
</dbReference>
<dbReference type="FunFam" id="3.40.50.970:FF:000022">
    <property type="entry name" value="2-oxoglutarate ferredoxin oxidoreductase alpha subunit"/>
    <property type="match status" value="1"/>
</dbReference>
<dbReference type="KEGG" id="hcv:FTV88_0329"/>
<feature type="domain" description="Pyruvate flavodoxin/ferredoxin oxidoreductase pyrimidine binding" evidence="2">
    <location>
        <begin position="19"/>
        <end position="249"/>
    </location>
</feature>
<evidence type="ECO:0000313" key="5">
    <source>
        <dbReference type="Proteomes" id="UP000366051"/>
    </source>
</evidence>
<evidence type="ECO:0000313" key="4">
    <source>
        <dbReference type="EMBL" id="QGG46508.1"/>
    </source>
</evidence>
<feature type="domain" description="Pyruvate:ferredoxin oxidoreductase core" evidence="3">
    <location>
        <begin position="279"/>
        <end position="371"/>
    </location>
</feature>
<dbReference type="PANTHER" id="PTHR43088">
    <property type="entry name" value="SUBUNIT OF PYRUVATE:FLAVODOXIN OXIDOREDUCTASE-RELATED"/>
    <property type="match status" value="1"/>
</dbReference>
<dbReference type="NCBIfam" id="NF006412">
    <property type="entry name" value="PRK08659.1"/>
    <property type="match status" value="1"/>
</dbReference>
<sequence length="381" mass="40986">MTVTNINAKLMQGNQACAEGAIYAGINFYAGYPITPSTEIAEVLSERLPQVGGKFIQMEDEIASMAAVIGASLTGAKTMTATSGPGFSLKQENLGYGMVAETPCVVVNVQRLGPSTGGPTAPAQGDMMQARWGTHGDHPVIALCPSSVQECFNLTVKAFNLAEAYRTPVLLMMDEVIGHMRERVVIPEPGDLEVVDRTKPEPGTQDYLPYQPVDSTLVPPMASFGDGYRYHVTGLLHDETGFPSNNADVMGALVERLHQKIERGLEKIIMVEEVNTEDADVVIVAYGAVARSAQKAMKLAREQGQKVGMLRLITVWPFPEEAVIKVAEKAKALIVPEMNRGQIKEVVQAAVAGKAEVHGIGNSNGDIVTPWQMLDKIGEVL</sequence>
<dbReference type="InterPro" id="IPR009014">
    <property type="entry name" value="Transketo_C/PFOR_II"/>
</dbReference>
<accession>A0A5Q2MW50</accession>
<proteinExistence type="predicted"/>
<evidence type="ECO:0000256" key="1">
    <source>
        <dbReference type="ARBA" id="ARBA00023002"/>
    </source>
</evidence>
<dbReference type="RefSeq" id="WP_153724069.1">
    <property type="nucleotide sequence ID" value="NZ_CP045875.1"/>
</dbReference>
<evidence type="ECO:0000259" key="2">
    <source>
        <dbReference type="Pfam" id="PF01855"/>
    </source>
</evidence>
<dbReference type="Gene3D" id="3.40.50.920">
    <property type="match status" value="1"/>
</dbReference>
<dbReference type="InterPro" id="IPR002880">
    <property type="entry name" value="Pyrv_Fd/Flavodoxin_OxRdtase_N"/>
</dbReference>
<dbReference type="SUPFAM" id="SSF52922">
    <property type="entry name" value="TK C-terminal domain-like"/>
    <property type="match status" value="1"/>
</dbReference>
<reference evidence="5" key="1">
    <citation type="submission" date="2019-11" db="EMBL/GenBank/DDBJ databases">
        <title>Genome sequence of Heliorestis convoluta strain HH, an alkaliphilic and minimalistic phototrophic bacterium from a soda lake in Egypt.</title>
        <authorList>
            <person name="Dewey E.D."/>
            <person name="Stokes L.M."/>
            <person name="Burchell B.M."/>
            <person name="Shaffer K.N."/>
            <person name="Huntington A.M."/>
            <person name="Baker J.M."/>
            <person name="Nadendla S."/>
            <person name="Giglio M.G."/>
            <person name="Touchman J.W."/>
            <person name="Blankenship R.E."/>
            <person name="Madigan M.T."/>
            <person name="Sattley W.M."/>
        </authorList>
    </citation>
    <scope>NUCLEOTIDE SEQUENCE [LARGE SCALE GENOMIC DNA]</scope>
    <source>
        <strain evidence="5">HH</strain>
    </source>
</reference>
<evidence type="ECO:0000259" key="3">
    <source>
        <dbReference type="Pfam" id="PF17147"/>
    </source>
</evidence>
<gene>
    <name evidence="4" type="ORF">FTV88_0329</name>
</gene>
<dbReference type="PANTHER" id="PTHR43088:SF1">
    <property type="entry name" value="SUBUNIT OF PYRUVATE:FLAVODOXIN OXIDOREDUCTASE"/>
    <property type="match status" value="1"/>
</dbReference>
<dbReference type="Pfam" id="PF17147">
    <property type="entry name" value="PFOR_II"/>
    <property type="match status" value="1"/>
</dbReference>
<dbReference type="EMBL" id="CP045875">
    <property type="protein sequence ID" value="QGG46508.1"/>
    <property type="molecule type" value="Genomic_DNA"/>
</dbReference>
<protein>
    <submittedName>
        <fullName evidence="4">2-oxoglutarate oxidoreductase, alpha subunit, putative</fullName>
    </submittedName>
</protein>
<dbReference type="InterPro" id="IPR052368">
    <property type="entry name" value="2-oxoacid_oxidoreductase"/>
</dbReference>
<dbReference type="Gene3D" id="3.40.50.970">
    <property type="match status" value="1"/>
</dbReference>